<keyword evidence="1" id="KW-0175">Coiled coil</keyword>
<dbReference type="Pfam" id="PF13086">
    <property type="entry name" value="AAA_11"/>
    <property type="match status" value="1"/>
</dbReference>
<comment type="caution">
    <text evidence="4">The sequence shown here is derived from an EMBL/GenBank/DDBJ whole genome shotgun (WGS) entry which is preliminary data.</text>
</comment>
<name>A0ABW0EB28_9BACT</name>
<proteinExistence type="predicted"/>
<evidence type="ECO:0000313" key="4">
    <source>
        <dbReference type="EMBL" id="MFC5270475.1"/>
    </source>
</evidence>
<feature type="coiled-coil region" evidence="1">
    <location>
        <begin position="823"/>
        <end position="850"/>
    </location>
</feature>
<reference evidence="5" key="1">
    <citation type="journal article" date="2019" name="Int. J. Syst. Evol. Microbiol.">
        <title>The Global Catalogue of Microorganisms (GCM) 10K type strain sequencing project: providing services to taxonomists for standard genome sequencing and annotation.</title>
        <authorList>
            <consortium name="The Broad Institute Genomics Platform"/>
            <consortium name="The Broad Institute Genome Sequencing Center for Infectious Disease"/>
            <person name="Wu L."/>
            <person name="Ma J."/>
        </authorList>
    </citation>
    <scope>NUCLEOTIDE SEQUENCE [LARGE SCALE GENOMIC DNA]</scope>
    <source>
        <strain evidence="5">KACC 12602</strain>
    </source>
</reference>
<dbReference type="Gene3D" id="3.40.50.300">
    <property type="entry name" value="P-loop containing nucleotide triphosphate hydrolases"/>
    <property type="match status" value="3"/>
</dbReference>
<dbReference type="Pfam" id="PF13195">
    <property type="entry name" value="DUF4011"/>
    <property type="match status" value="1"/>
</dbReference>
<dbReference type="PANTHER" id="PTHR10887">
    <property type="entry name" value="DNA2/NAM7 HELICASE FAMILY"/>
    <property type="match status" value="1"/>
</dbReference>
<organism evidence="4 5">
    <name type="scientific">Adhaeribacter terreus</name>
    <dbReference type="NCBI Taxonomy" id="529703"/>
    <lineage>
        <taxon>Bacteria</taxon>
        <taxon>Pseudomonadati</taxon>
        <taxon>Bacteroidota</taxon>
        <taxon>Cytophagia</taxon>
        <taxon>Cytophagales</taxon>
        <taxon>Hymenobacteraceae</taxon>
        <taxon>Adhaeribacter</taxon>
    </lineage>
</organism>
<evidence type="ECO:0000313" key="5">
    <source>
        <dbReference type="Proteomes" id="UP001596161"/>
    </source>
</evidence>
<feature type="domain" description="DNA2/NAM7 helicase-like C-terminal" evidence="3">
    <location>
        <begin position="989"/>
        <end position="1168"/>
    </location>
</feature>
<dbReference type="InterPro" id="IPR045055">
    <property type="entry name" value="DNA2/NAM7-like"/>
</dbReference>
<dbReference type="CDD" id="cd18808">
    <property type="entry name" value="SF1_C_Upf1"/>
    <property type="match status" value="1"/>
</dbReference>
<dbReference type="InterPro" id="IPR041679">
    <property type="entry name" value="DNA2/NAM7-like_C"/>
</dbReference>
<gene>
    <name evidence="4" type="ORF">ACFPIB_07640</name>
</gene>
<dbReference type="InterPro" id="IPR041677">
    <property type="entry name" value="DNA2/NAM7_AAA_11"/>
</dbReference>
<accession>A0ABW0EB28</accession>
<dbReference type="SUPFAM" id="SSF52540">
    <property type="entry name" value="P-loop containing nucleoside triphosphate hydrolases"/>
    <property type="match status" value="1"/>
</dbReference>
<evidence type="ECO:0000256" key="1">
    <source>
        <dbReference type="SAM" id="Coils"/>
    </source>
</evidence>
<protein>
    <submittedName>
        <fullName evidence="4">AAA domain-containing protein</fullName>
    </submittedName>
</protein>
<sequence>MEQILKSYQRRLINLSGNNRSLVLRRLSAGLHLDLQSFDFVNSQPAFELLREIIAGKKHVTLAPFADPRQADVAPLSSKLKEILRRIALLKEERGTEELFVGWPFVTGKLNDGTLLRAPLLFFPVKLELNAKQQWILSREKTSEPIFNQNFLLAYAHYNQLHADENLLDFDFSDFPKDALEFRTKLYEVLKNSSLQLNFNQQLFEDKLLPFRSLTKAEMEAQYKPGELKLFPEAVLGIFPQAGSYLMADYDELLQKPELNSFEALFKTEVETKNLTGNLEQNTFAVFDLDAPQELVLQEVKRGRSLVVQGPPGTGKSQLICNLVTDFVARGKTVWVVCQKRAALDVVYSRLVSKGFGNFAALVHDFEADRRKVFAQLKLQIEEVETYKKQNNQLPIVFAERKFLETSRRINQILQTLTEFKTALFDASVCGWPAKELYLKSSLKNAALNLPEFRVFTAETLPFFLPQLEQYLTATQDLDAPDFALTERKSFANWNWPERKKLEQFATEIPEKFAAFFKELPEVMQQKGSAVETWKLLQNEAANLEALCELLQADLTVLSLFPVLFQQPAAQLEQVGKTLKKLEKSFAEEPVFLNENELQNALNELAVYEQSRASFWLKTKWQLGSKTNFLGLLEQFYLSFSEVGISALKKRLEKLQERQKLQHYLGQIMGDSVIFSSEITERESQLSTWQKALGAAQLARKLQCKKLLSSDAKTVLFQVKKLLKALQTVENSAANWGGFLTENQIEKLAESTNFQQVFLESLAQYFEAIAAHDTHFGNFSTTEKTVAKTLQKLPGTVAEKLETFQNSVFLNWILELENKYPVLKIAGEEIANLESELQELLLQKQQLSHEIVLTGLRERTYRNLEKNRLGNVTSYRKLYAQVSKKRNLFSLRKLQATFSNEINDLVPCWLASPETISAVFPLSQQPDLVIFDEASQAFSETGLPAIFRAKQVVIAGDENQLAPTDLYRTRWQEEDDETEELFVESLLQLSSLHLPQHWLTQHYRSRFPELIHFSNQHFYRNKLQLIPDKQDIEKGIPAIEFLKVNGLWEKQTNRPEAEKVVELLFKLLAAGQEDIGIITFNFAQQSLLQDLVEFTAAERKIALPETLQIKNIENMQGDEKQVIILAVGYAADASGKVVSQFGSLSQAKGENRLNVAITRAISKLYVVSSLFAQDLKVENAKHEGPKLLQAFLHFAQAVSEGKFSWKPLETESVKHEFFLKDKLLNEAKTVGELSKKLPFADLVLSKDEKFCQLFRTDDDLYFGQVSTRQTHFDVPFRLQKRNWPYRTFYSRQYWQNPEKMVQEIEKTTC</sequence>
<evidence type="ECO:0000259" key="2">
    <source>
        <dbReference type="Pfam" id="PF13086"/>
    </source>
</evidence>
<feature type="domain" description="DNA2/NAM7 helicase helicase" evidence="2">
    <location>
        <begin position="825"/>
        <end position="964"/>
    </location>
</feature>
<evidence type="ECO:0000259" key="3">
    <source>
        <dbReference type="Pfam" id="PF13087"/>
    </source>
</evidence>
<dbReference type="Proteomes" id="UP001596161">
    <property type="component" value="Unassembled WGS sequence"/>
</dbReference>
<dbReference type="InterPro" id="IPR047187">
    <property type="entry name" value="SF1_C_Upf1"/>
</dbReference>
<dbReference type="InterPro" id="IPR027417">
    <property type="entry name" value="P-loop_NTPase"/>
</dbReference>
<dbReference type="Pfam" id="PF13087">
    <property type="entry name" value="AAA_12"/>
    <property type="match status" value="1"/>
</dbReference>
<dbReference type="EMBL" id="JBHSKT010000004">
    <property type="protein sequence ID" value="MFC5270475.1"/>
    <property type="molecule type" value="Genomic_DNA"/>
</dbReference>
<dbReference type="InterPro" id="IPR025103">
    <property type="entry name" value="DUF4011"/>
</dbReference>
<keyword evidence="5" id="KW-1185">Reference proteome</keyword>
<dbReference type="RefSeq" id="WP_378016846.1">
    <property type="nucleotide sequence ID" value="NZ_JBHSKT010000004.1"/>
</dbReference>